<evidence type="ECO:0000256" key="1">
    <source>
        <dbReference type="SAM" id="Phobius"/>
    </source>
</evidence>
<evidence type="ECO:0008006" key="3">
    <source>
        <dbReference type="Google" id="ProtNLM"/>
    </source>
</evidence>
<name>A0A0G4GD20_9ALVE</name>
<organism evidence="2">
    <name type="scientific">Chromera velia CCMP2878</name>
    <dbReference type="NCBI Taxonomy" id="1169474"/>
    <lineage>
        <taxon>Eukaryota</taxon>
        <taxon>Sar</taxon>
        <taxon>Alveolata</taxon>
        <taxon>Colpodellida</taxon>
        <taxon>Chromeraceae</taxon>
        <taxon>Chromera</taxon>
    </lineage>
</organism>
<keyword evidence="1" id="KW-1133">Transmembrane helix</keyword>
<keyword evidence="1" id="KW-0812">Transmembrane</keyword>
<feature type="transmembrane region" description="Helical" evidence="1">
    <location>
        <begin position="79"/>
        <end position="102"/>
    </location>
</feature>
<accession>A0A0G4GD20</accession>
<dbReference type="EMBL" id="CDMZ01001093">
    <property type="protein sequence ID" value="CEM27091.1"/>
    <property type="molecule type" value="Genomic_DNA"/>
</dbReference>
<protein>
    <recommendedName>
        <fullName evidence="3">Fatty acid hydroxylase domain-containing protein</fullName>
    </recommendedName>
</protein>
<keyword evidence="1" id="KW-0472">Membrane</keyword>
<proteinExistence type="predicted"/>
<sequence>MKLNKPLLVTWATDYLLVAVLFILNHHGPDERLTWLGSILAVLSFIVATNLRDELWVRLGADTYVSKHKKEKSVTVEDVLFVFQQLALFLPMTATLTLVGIFHYRSEGPWTILRVLYEFYSMILFKDQVSMRFGHTWMHTPAGWQHHKGHHYGKKNLRLILAYHGNQWVDLNIETLSGPLLLMLFNTLLFGNPSIHLASWLLIVWADHEAHSANPYSIAYLNPILDWLFLHNVGHHLHHVFVDTNMFFVPYHHLNGSRRKQDLEKYNKTMGTEVDFSLFVE</sequence>
<dbReference type="AlphaFoldDB" id="A0A0G4GD20"/>
<reference evidence="2" key="1">
    <citation type="submission" date="2014-11" db="EMBL/GenBank/DDBJ databases">
        <authorList>
            <person name="Otto D Thomas"/>
            <person name="Naeem Raeece"/>
        </authorList>
    </citation>
    <scope>NUCLEOTIDE SEQUENCE</scope>
</reference>
<gene>
    <name evidence="2" type="ORF">Cvel_21334</name>
</gene>
<feature type="transmembrane region" description="Helical" evidence="1">
    <location>
        <begin position="33"/>
        <end position="51"/>
    </location>
</feature>
<dbReference type="VEuPathDB" id="CryptoDB:Cvel_21334"/>
<feature type="transmembrane region" description="Helical" evidence="1">
    <location>
        <begin position="7"/>
        <end position="27"/>
    </location>
</feature>
<evidence type="ECO:0000313" key="2">
    <source>
        <dbReference type="EMBL" id="CEM27091.1"/>
    </source>
</evidence>